<evidence type="ECO:0008006" key="5">
    <source>
        <dbReference type="Google" id="ProtNLM"/>
    </source>
</evidence>
<feature type="region of interest" description="Disordered" evidence="1">
    <location>
        <begin position="690"/>
        <end position="779"/>
    </location>
</feature>
<feature type="compositionally biased region" description="Basic and acidic residues" evidence="1">
    <location>
        <begin position="51"/>
        <end position="62"/>
    </location>
</feature>
<feature type="compositionally biased region" description="Basic residues" evidence="1">
    <location>
        <begin position="1"/>
        <end position="13"/>
    </location>
</feature>
<feature type="region of interest" description="Disordered" evidence="1">
    <location>
        <begin position="1"/>
        <end position="209"/>
    </location>
</feature>
<feature type="transmembrane region" description="Helical" evidence="2">
    <location>
        <begin position="479"/>
        <end position="504"/>
    </location>
</feature>
<feature type="compositionally biased region" description="Acidic residues" evidence="1">
    <location>
        <begin position="747"/>
        <end position="768"/>
    </location>
</feature>
<feature type="compositionally biased region" description="Basic and acidic residues" evidence="1">
    <location>
        <begin position="193"/>
        <end position="208"/>
    </location>
</feature>
<feature type="compositionally biased region" description="Low complexity" evidence="1">
    <location>
        <begin position="712"/>
        <end position="723"/>
    </location>
</feature>
<feature type="compositionally biased region" description="Basic and acidic residues" evidence="1">
    <location>
        <begin position="14"/>
        <end position="24"/>
    </location>
</feature>
<feature type="compositionally biased region" description="Basic residues" evidence="1">
    <location>
        <begin position="89"/>
        <end position="106"/>
    </location>
</feature>
<keyword evidence="2" id="KW-1133">Transmembrane helix</keyword>
<evidence type="ECO:0000313" key="4">
    <source>
        <dbReference type="Proteomes" id="UP000266841"/>
    </source>
</evidence>
<sequence length="779" mass="87417">PLPRRQRRGRRGGRRDLGRPRGEQLDAGLARAGRQPADGRRRRRIPGLLRAQHERARGDLQRVRPRRPVPPCDARVPPHREAGRAQHGLVRRGSRRGERGRRRVRHNQHERLLVVHALDLPPRRLPQPGRLGGEPAEAGQSQLQRLQQEQDEPPLREARTGNTAESDTRLAAGRDGAQRESAEEAAAAAEAAGQREGRGGPVRRRAESAEQGLVRVVLRRVGRHVWTDLGGVPLAEPRYEVRGHVQLARDEIRVPVDGRVGGQLGPAEQRRQRVLPRLRRLAGRAPAPATSAEAGHGRAGTEPEPRPVPGVPAGERAGPHQVPAPRNNRRVAVQRGERVAGPAERGRDPRRRRGGVGRERFAAGQSRHLPRCRVPGLAEPRREEQVDRPDGGECFRPDIFLELCFNSHIPPSFHPPRRLKARTEATGVVLVPDGTVQTSVKDPETQRNFNLTIQKLYRRVGMMKRVNHVTCAHFRSRHFWFSFVPTSACIVMTLVLGLTGAAGIKGEVQLAIALSTAGFALAAFGLNALQAQVGWSSRARVHRSAELELSQVAFRLDTLQKFEGDGLSTDNYSTAERANAIRDLYRIDVYLQAMQRCTPDAPVRIAEAFSLLSSRLKHFCLKYPNTVRRRTPEYGKGDEPVDPENPVPEEMHFDAMELLENEISRYALYPVFLPDPRETVSRTIDMFFSEQGAPPRSYDRPNDRHHGDGYTHDGYTQDGYTDDGYTHDGYTDDGYTHEGGYTHGGYGDEEENSQSYYSDEEGYDDDYDDGYHRERSRYR</sequence>
<keyword evidence="4" id="KW-1185">Reference proteome</keyword>
<dbReference type="OrthoDB" id="20823at2836"/>
<proteinExistence type="predicted"/>
<dbReference type="AlphaFoldDB" id="K0TBP8"/>
<feature type="compositionally biased region" description="Basic and acidic residues" evidence="1">
    <location>
        <begin position="697"/>
        <end position="711"/>
    </location>
</feature>
<feature type="non-terminal residue" evidence="3">
    <location>
        <position position="1"/>
    </location>
</feature>
<evidence type="ECO:0000313" key="3">
    <source>
        <dbReference type="EMBL" id="EJK70861.1"/>
    </source>
</evidence>
<organism evidence="3 4">
    <name type="scientific">Thalassiosira oceanica</name>
    <name type="common">Marine diatom</name>
    <dbReference type="NCBI Taxonomy" id="159749"/>
    <lineage>
        <taxon>Eukaryota</taxon>
        <taxon>Sar</taxon>
        <taxon>Stramenopiles</taxon>
        <taxon>Ochrophyta</taxon>
        <taxon>Bacillariophyta</taxon>
        <taxon>Coscinodiscophyceae</taxon>
        <taxon>Thalassiosirophycidae</taxon>
        <taxon>Thalassiosirales</taxon>
        <taxon>Thalassiosiraceae</taxon>
        <taxon>Thalassiosira</taxon>
    </lineage>
</organism>
<dbReference type="EMBL" id="AGNL01007957">
    <property type="protein sequence ID" value="EJK70861.1"/>
    <property type="molecule type" value="Genomic_DNA"/>
</dbReference>
<feature type="compositionally biased region" description="Low complexity" evidence="1">
    <location>
        <begin position="126"/>
        <end position="147"/>
    </location>
</feature>
<gene>
    <name evidence="3" type="ORF">THAOC_07750</name>
</gene>
<keyword evidence="2" id="KW-0472">Membrane</keyword>
<feature type="region of interest" description="Disordered" evidence="1">
    <location>
        <begin position="279"/>
        <end position="366"/>
    </location>
</feature>
<protein>
    <recommendedName>
        <fullName evidence="5">SMODS and SLOG-associating 2TM effector domain-containing protein</fullName>
    </recommendedName>
</protein>
<feature type="compositionally biased region" description="Basic and acidic residues" evidence="1">
    <location>
        <begin position="295"/>
        <end position="305"/>
    </location>
</feature>
<dbReference type="Proteomes" id="UP000266841">
    <property type="component" value="Unassembled WGS sequence"/>
</dbReference>
<reference evidence="3 4" key="1">
    <citation type="journal article" date="2012" name="Genome Biol.">
        <title>Genome and low-iron response of an oceanic diatom adapted to chronic iron limitation.</title>
        <authorList>
            <person name="Lommer M."/>
            <person name="Specht M."/>
            <person name="Roy A.S."/>
            <person name="Kraemer L."/>
            <person name="Andreson R."/>
            <person name="Gutowska M.A."/>
            <person name="Wolf J."/>
            <person name="Bergner S.V."/>
            <person name="Schilhabel M.B."/>
            <person name="Klostermeier U.C."/>
            <person name="Beiko R.G."/>
            <person name="Rosenstiel P."/>
            <person name="Hippler M."/>
            <person name="Laroche J."/>
        </authorList>
    </citation>
    <scope>NUCLEOTIDE SEQUENCE [LARGE SCALE GENOMIC DNA]</scope>
    <source>
        <strain evidence="3 4">CCMP1005</strain>
    </source>
</reference>
<keyword evidence="2" id="KW-0812">Transmembrane</keyword>
<comment type="caution">
    <text evidence="3">The sequence shown here is derived from an EMBL/GenBank/DDBJ whole genome shotgun (WGS) entry which is preliminary data.</text>
</comment>
<evidence type="ECO:0000256" key="2">
    <source>
        <dbReference type="SAM" id="Phobius"/>
    </source>
</evidence>
<name>K0TBP8_THAOC</name>
<feature type="compositionally biased region" description="Basic and acidic residues" evidence="1">
    <location>
        <begin position="724"/>
        <end position="736"/>
    </location>
</feature>
<accession>K0TBP8</accession>
<dbReference type="eggNOG" id="KOG4308">
    <property type="taxonomic scope" value="Eukaryota"/>
</dbReference>
<feature type="transmembrane region" description="Helical" evidence="2">
    <location>
        <begin position="510"/>
        <end position="529"/>
    </location>
</feature>
<evidence type="ECO:0000256" key="1">
    <source>
        <dbReference type="SAM" id="MobiDB-lite"/>
    </source>
</evidence>